<sequence length="242" mass="27205">MGLLPKNERKKPMDTPRTFFIWGATMSGKSYLAERFPNPFFINTDDNAEKAGLPNFQLKNIQNPDGSMKQSVIDQLDELILELGTTNSGFETVVIDVIDDVVDLIEQSILIENNIKALSDLGYGKGYAMQEQIVRGLVLELKALPMNVVYVSRISEKTDSNGNSIEAPSLKTKWYNMVNGNSDLVIRTRRIGTNYSRSATDKRKQYDREQISDPKILRILENVPGVFPRQATPASKTTTNEK</sequence>
<gene>
    <name evidence="1" type="ORF">IV56_GL001685</name>
</gene>
<dbReference type="OrthoDB" id="5413799at2"/>
<dbReference type="Proteomes" id="UP000050969">
    <property type="component" value="Unassembled WGS sequence"/>
</dbReference>
<reference evidence="1 2" key="1">
    <citation type="journal article" date="2015" name="Genome Announc.">
        <title>Expanding the biotechnology potential of lactobacilli through comparative genomics of 213 strains and associated genera.</title>
        <authorList>
            <person name="Sun Z."/>
            <person name="Harris H.M."/>
            <person name="McCann A."/>
            <person name="Guo C."/>
            <person name="Argimon S."/>
            <person name="Zhang W."/>
            <person name="Yang X."/>
            <person name="Jeffery I.B."/>
            <person name="Cooney J.C."/>
            <person name="Kagawa T.F."/>
            <person name="Liu W."/>
            <person name="Song Y."/>
            <person name="Salvetti E."/>
            <person name="Wrobel A."/>
            <person name="Rasinkangas P."/>
            <person name="Parkhill J."/>
            <person name="Rea M.C."/>
            <person name="O'Sullivan O."/>
            <person name="Ritari J."/>
            <person name="Douillard F.P."/>
            <person name="Paul Ross R."/>
            <person name="Yang R."/>
            <person name="Briner A.E."/>
            <person name="Felis G.E."/>
            <person name="de Vos W.M."/>
            <person name="Barrangou R."/>
            <person name="Klaenhammer T.R."/>
            <person name="Caufield P.W."/>
            <person name="Cui Y."/>
            <person name="Zhang H."/>
            <person name="O'Toole P.W."/>
        </authorList>
    </citation>
    <scope>NUCLEOTIDE SEQUENCE [LARGE SCALE GENOMIC DNA]</scope>
    <source>
        <strain evidence="1 2">DSM 24301</strain>
    </source>
</reference>
<proteinExistence type="predicted"/>
<dbReference type="AlphaFoldDB" id="A0A0R2MRM4"/>
<evidence type="ECO:0000313" key="1">
    <source>
        <dbReference type="EMBL" id="KRO16230.1"/>
    </source>
</evidence>
<dbReference type="EMBL" id="JQCE01000044">
    <property type="protein sequence ID" value="KRO16230.1"/>
    <property type="molecule type" value="Genomic_DNA"/>
</dbReference>
<comment type="caution">
    <text evidence="1">The sequence shown here is derived from an EMBL/GenBank/DDBJ whole genome shotgun (WGS) entry which is preliminary data.</text>
</comment>
<dbReference type="STRING" id="1293598.IV56_GL001685"/>
<accession>A0A0R2MRM4</accession>
<dbReference type="Pfam" id="PF13479">
    <property type="entry name" value="AAA_24"/>
    <property type="match status" value="1"/>
</dbReference>
<dbReference type="RefSeq" id="WP_054778146.1">
    <property type="nucleotide sequence ID" value="NZ_JQCE01000044.1"/>
</dbReference>
<dbReference type="PATRIC" id="fig|1293598.4.peg.1758"/>
<protein>
    <recommendedName>
        <fullName evidence="3">Phage NTP-binding protein</fullName>
    </recommendedName>
</protein>
<evidence type="ECO:0000313" key="2">
    <source>
        <dbReference type="Proteomes" id="UP000050969"/>
    </source>
</evidence>
<evidence type="ECO:0008006" key="3">
    <source>
        <dbReference type="Google" id="ProtNLM"/>
    </source>
</evidence>
<organism evidence="1 2">
    <name type="scientific">Lacticaseibacillus saniviri JCM 17471 = DSM 24301</name>
    <dbReference type="NCBI Taxonomy" id="1293598"/>
    <lineage>
        <taxon>Bacteria</taxon>
        <taxon>Bacillati</taxon>
        <taxon>Bacillota</taxon>
        <taxon>Bacilli</taxon>
        <taxon>Lactobacillales</taxon>
        <taxon>Lactobacillaceae</taxon>
        <taxon>Lacticaseibacillus</taxon>
    </lineage>
</organism>
<name>A0A0R2MRM4_9LACO</name>
<keyword evidence="2" id="KW-1185">Reference proteome</keyword>